<protein>
    <submittedName>
        <fullName evidence="1">Alpha/beta hydrolase</fullName>
    </submittedName>
</protein>
<name>A0ABN2RPG7_9PSEU</name>
<proteinExistence type="predicted"/>
<accession>A0ABN2RPG7</accession>
<evidence type="ECO:0000313" key="2">
    <source>
        <dbReference type="Proteomes" id="UP001501116"/>
    </source>
</evidence>
<keyword evidence="1" id="KW-0378">Hydrolase</keyword>
<sequence length="242" mass="25883">MVRIGPNTVLPAVREPVALRTADGLRLVGELALPEGREPAATVIMLHPLPTHGGSMDSHVLRKAARRLPALAGLAVLRFNTRGTESVEGRSEGSFGSAESERHDVATALDFARARALPEVWLAGWSFGTDLAVRYGLDPLVRGLVLIAPPMRWSTPEHLARWAPSGKPVTALVPEHDDFLRPDGVRERCAVLPGARVVALTGAKHLLVGHADEVLDELAAAILPGRTPLPREWPVPTGTGRA</sequence>
<dbReference type="SUPFAM" id="SSF53474">
    <property type="entry name" value="alpha/beta-Hydrolases"/>
    <property type="match status" value="1"/>
</dbReference>
<comment type="caution">
    <text evidence="1">The sequence shown here is derived from an EMBL/GenBank/DDBJ whole genome shotgun (WGS) entry which is preliminary data.</text>
</comment>
<reference evidence="1 2" key="1">
    <citation type="journal article" date="2019" name="Int. J. Syst. Evol. Microbiol.">
        <title>The Global Catalogue of Microorganisms (GCM) 10K type strain sequencing project: providing services to taxonomists for standard genome sequencing and annotation.</title>
        <authorList>
            <consortium name="The Broad Institute Genomics Platform"/>
            <consortium name="The Broad Institute Genome Sequencing Center for Infectious Disease"/>
            <person name="Wu L."/>
            <person name="Ma J."/>
        </authorList>
    </citation>
    <scope>NUCLEOTIDE SEQUENCE [LARGE SCALE GENOMIC DNA]</scope>
    <source>
        <strain evidence="1 2">JCM 14545</strain>
    </source>
</reference>
<dbReference type="EMBL" id="BAAANN010000023">
    <property type="protein sequence ID" value="GAA1972585.1"/>
    <property type="molecule type" value="Genomic_DNA"/>
</dbReference>
<evidence type="ECO:0000313" key="1">
    <source>
        <dbReference type="EMBL" id="GAA1972585.1"/>
    </source>
</evidence>
<keyword evidence="2" id="KW-1185">Reference proteome</keyword>
<dbReference type="PANTHER" id="PTHR42103">
    <property type="entry name" value="ALPHA/BETA-HYDROLASES SUPERFAMILY PROTEIN"/>
    <property type="match status" value="1"/>
</dbReference>
<dbReference type="GO" id="GO:0016787">
    <property type="term" value="F:hydrolase activity"/>
    <property type="evidence" value="ECO:0007669"/>
    <property type="project" value="UniProtKB-KW"/>
</dbReference>
<organism evidence="1 2">
    <name type="scientific">Amycolatopsis minnesotensis</name>
    <dbReference type="NCBI Taxonomy" id="337894"/>
    <lineage>
        <taxon>Bacteria</taxon>
        <taxon>Bacillati</taxon>
        <taxon>Actinomycetota</taxon>
        <taxon>Actinomycetes</taxon>
        <taxon>Pseudonocardiales</taxon>
        <taxon>Pseudonocardiaceae</taxon>
        <taxon>Amycolatopsis</taxon>
    </lineage>
</organism>
<dbReference type="Gene3D" id="3.40.50.1820">
    <property type="entry name" value="alpha/beta hydrolase"/>
    <property type="match status" value="1"/>
</dbReference>
<dbReference type="PANTHER" id="PTHR42103:SF2">
    <property type="entry name" value="AB HYDROLASE-1 DOMAIN-CONTAINING PROTEIN"/>
    <property type="match status" value="1"/>
</dbReference>
<dbReference type="InterPro" id="IPR029058">
    <property type="entry name" value="AB_hydrolase_fold"/>
</dbReference>
<gene>
    <name evidence="1" type="ORF">GCM10009754_53950</name>
</gene>
<dbReference type="Proteomes" id="UP001501116">
    <property type="component" value="Unassembled WGS sequence"/>
</dbReference>